<proteinExistence type="predicted"/>
<organism evidence="1 2">
    <name type="scientific">Leptospira biflexa serovar Patoc (strain Patoc 1 / ATCC 23582 / Paris)</name>
    <dbReference type="NCBI Taxonomy" id="456481"/>
    <lineage>
        <taxon>Bacteria</taxon>
        <taxon>Pseudomonadati</taxon>
        <taxon>Spirochaetota</taxon>
        <taxon>Spirochaetia</taxon>
        <taxon>Leptospirales</taxon>
        <taxon>Leptospiraceae</taxon>
        <taxon>Leptospira</taxon>
    </lineage>
</organism>
<sequence>MIHFVRDCNASDLIALI</sequence>
<protein>
    <submittedName>
        <fullName evidence="1">Uncharacterized protein</fullName>
    </submittedName>
</protein>
<keyword evidence="2" id="KW-1185">Reference proteome</keyword>
<dbReference type="STRING" id="456481.LEPBI_I0799"/>
<dbReference type="EMBL" id="CP000786">
    <property type="protein sequence ID" value="ABZ96927.1"/>
    <property type="molecule type" value="Genomic_DNA"/>
</dbReference>
<dbReference type="HOGENOM" id="CLU_3431884_0_0_12"/>
<evidence type="ECO:0000313" key="1">
    <source>
        <dbReference type="EMBL" id="ABZ96927.1"/>
    </source>
</evidence>
<dbReference type="Proteomes" id="UP000001847">
    <property type="component" value="Chromosome I"/>
</dbReference>
<evidence type="ECO:0000313" key="2">
    <source>
        <dbReference type="Proteomes" id="UP000001847"/>
    </source>
</evidence>
<reference evidence="1 2" key="1">
    <citation type="journal article" date="2008" name="PLoS ONE">
        <title>Genome sequence of the saprophyte Leptospira biflexa provides insights into the evolution of Leptospira and the pathogenesis of leptospirosis.</title>
        <authorList>
            <person name="Picardeau M."/>
            <person name="Bulach D.M."/>
            <person name="Bouchier C."/>
            <person name="Zuerner R.L."/>
            <person name="Zidane N."/>
            <person name="Wilson P.J."/>
            <person name="Creno S."/>
            <person name="Kuczek E.S."/>
            <person name="Bommezzadri S."/>
            <person name="Davis J.C."/>
            <person name="McGrath A."/>
            <person name="Johnson M.J."/>
            <person name="Boursaux-Eude C."/>
            <person name="Seemann T."/>
            <person name="Rouy Z."/>
            <person name="Coppel R.L."/>
            <person name="Rood J.I."/>
            <person name="Lajus A."/>
            <person name="Davies J.K."/>
            <person name="Medigue C."/>
            <person name="Adler B."/>
        </authorList>
    </citation>
    <scope>NUCLEOTIDE SEQUENCE [LARGE SCALE GENOMIC DNA]</scope>
    <source>
        <strain evidence="2">Patoc 1 / ATCC 23582 / Paris</strain>
    </source>
</reference>
<dbReference type="KEGG" id="lbi:LEPBI_I0799"/>
<dbReference type="AlphaFoldDB" id="B0SLC0"/>
<gene>
    <name evidence="1" type="ordered locus">LEPBI_I0799</name>
</gene>
<accession>B0SLC0</accession>
<name>B0SLC0_LEPBP</name>